<comment type="caution">
    <text evidence="1">The sequence shown here is derived from an EMBL/GenBank/DDBJ whole genome shotgun (WGS) entry which is preliminary data.</text>
</comment>
<evidence type="ECO:0000313" key="2">
    <source>
        <dbReference type="Proteomes" id="UP001589627"/>
    </source>
</evidence>
<dbReference type="EMBL" id="JBHLZP010000058">
    <property type="protein sequence ID" value="MFB9832733.1"/>
    <property type="molecule type" value="Genomic_DNA"/>
</dbReference>
<protein>
    <submittedName>
        <fullName evidence="1">Uncharacterized protein</fullName>
    </submittedName>
</protein>
<dbReference type="RefSeq" id="WP_378198993.1">
    <property type="nucleotide sequence ID" value="NZ_JBHLZP010000058.1"/>
</dbReference>
<dbReference type="Proteomes" id="UP001589627">
    <property type="component" value="Unassembled WGS sequence"/>
</dbReference>
<proteinExistence type="predicted"/>
<name>A0ABV5YCH9_9ACTN</name>
<reference evidence="1 2" key="1">
    <citation type="submission" date="2024-09" db="EMBL/GenBank/DDBJ databases">
        <authorList>
            <person name="Sun Q."/>
            <person name="Mori K."/>
        </authorList>
    </citation>
    <scope>NUCLEOTIDE SEQUENCE [LARGE SCALE GENOMIC DNA]</scope>
    <source>
        <strain evidence="1 2">TBRC 0563</strain>
    </source>
</reference>
<keyword evidence="2" id="KW-1185">Reference proteome</keyword>
<sequence>MSIFTRRRRVRLSRHRTAAGPFGPVRISRDRRPSVLAHVEGPGIPAVTVLPGRDLSVNGERAPTGRDVGRWWDPRRKARTCTARVGDRGYELRPTGLFRARLLRDGTPIATAHGGLRSYSPVRSHPGIDARLDWSSGADPTDVAVGQAMVIAFGAGAPGALTRVLLFWLDV</sequence>
<gene>
    <name evidence="1" type="ORF">ACFFNX_11110</name>
</gene>
<accession>A0ABV5YCH9</accession>
<organism evidence="1 2">
    <name type="scientific">Actinoallomurus acaciae</name>
    <dbReference type="NCBI Taxonomy" id="502577"/>
    <lineage>
        <taxon>Bacteria</taxon>
        <taxon>Bacillati</taxon>
        <taxon>Actinomycetota</taxon>
        <taxon>Actinomycetes</taxon>
        <taxon>Streptosporangiales</taxon>
        <taxon>Thermomonosporaceae</taxon>
        <taxon>Actinoallomurus</taxon>
    </lineage>
</organism>
<evidence type="ECO:0000313" key="1">
    <source>
        <dbReference type="EMBL" id="MFB9832733.1"/>
    </source>
</evidence>